<dbReference type="EMBL" id="CCYD01003101">
    <property type="protein sequence ID" value="CEG49825.1"/>
    <property type="molecule type" value="Genomic_DNA"/>
</dbReference>
<dbReference type="AlphaFoldDB" id="A0A0P1B7V1"/>
<proteinExistence type="predicted"/>
<dbReference type="GeneID" id="36402622"/>
<keyword evidence="2" id="KW-1185">Reference proteome</keyword>
<dbReference type="RefSeq" id="XP_024586194.1">
    <property type="nucleotide sequence ID" value="XM_024721057.1"/>
</dbReference>
<evidence type="ECO:0000313" key="2">
    <source>
        <dbReference type="Proteomes" id="UP000054928"/>
    </source>
</evidence>
<protein>
    <submittedName>
        <fullName evidence="1">Uncharacterized protein</fullName>
    </submittedName>
</protein>
<dbReference type="Proteomes" id="UP000054928">
    <property type="component" value="Unassembled WGS sequence"/>
</dbReference>
<accession>A0A0P1B7V1</accession>
<name>A0A0P1B7V1_PLAHL</name>
<evidence type="ECO:0000313" key="1">
    <source>
        <dbReference type="EMBL" id="CEG49825.1"/>
    </source>
</evidence>
<reference evidence="2" key="1">
    <citation type="submission" date="2014-09" db="EMBL/GenBank/DDBJ databases">
        <authorList>
            <person name="Sharma Rahul"/>
            <person name="Thines Marco"/>
        </authorList>
    </citation>
    <scope>NUCLEOTIDE SEQUENCE [LARGE SCALE GENOMIC DNA]</scope>
</reference>
<sequence>MNPHQRWVAIHVSFEYSLCVFPKPEVQDNWPKGPQGELPLPKRLKSITPRALKFYSDMMSQCEQF</sequence>
<organism evidence="1 2">
    <name type="scientific">Plasmopara halstedii</name>
    <name type="common">Downy mildew of sunflower</name>
    <dbReference type="NCBI Taxonomy" id="4781"/>
    <lineage>
        <taxon>Eukaryota</taxon>
        <taxon>Sar</taxon>
        <taxon>Stramenopiles</taxon>
        <taxon>Oomycota</taxon>
        <taxon>Peronosporomycetes</taxon>
        <taxon>Peronosporales</taxon>
        <taxon>Peronosporaceae</taxon>
        <taxon>Plasmopara</taxon>
    </lineage>
</organism>